<dbReference type="AntiFam" id="ANF00039">
    <property type="entry name" value="Antisense to SRP RNA"/>
</dbReference>
<organism evidence="1 2">
    <name type="scientific">Populus alba x Populus x berolinensis</name>
    <dbReference type="NCBI Taxonomy" id="444605"/>
    <lineage>
        <taxon>Eukaryota</taxon>
        <taxon>Viridiplantae</taxon>
        <taxon>Streptophyta</taxon>
        <taxon>Embryophyta</taxon>
        <taxon>Tracheophyta</taxon>
        <taxon>Spermatophyta</taxon>
        <taxon>Magnoliopsida</taxon>
        <taxon>eudicotyledons</taxon>
        <taxon>Gunneridae</taxon>
        <taxon>Pentapetalae</taxon>
        <taxon>rosids</taxon>
        <taxon>fabids</taxon>
        <taxon>Malpighiales</taxon>
        <taxon>Salicaceae</taxon>
        <taxon>Saliceae</taxon>
        <taxon>Populus</taxon>
    </lineage>
</organism>
<evidence type="ECO:0000313" key="2">
    <source>
        <dbReference type="Proteomes" id="UP001164929"/>
    </source>
</evidence>
<keyword evidence="2" id="KW-1185">Reference proteome</keyword>
<dbReference type="AlphaFoldDB" id="A0AAD6QSL4"/>
<protein>
    <submittedName>
        <fullName evidence="1">Uncharacterized protein</fullName>
    </submittedName>
</protein>
<proteinExistence type="predicted"/>
<comment type="caution">
    <text evidence="1">The sequence shown here is derived from an EMBL/GenBank/DDBJ whole genome shotgun (WGS) entry which is preliminary data.</text>
</comment>
<dbReference type="Proteomes" id="UP001164929">
    <property type="component" value="Chromosome 5"/>
</dbReference>
<accession>A0AAD6QSL4</accession>
<dbReference type="EMBL" id="JAQIZT010000005">
    <property type="protein sequence ID" value="KAJ6995916.1"/>
    <property type="molecule type" value="Genomic_DNA"/>
</dbReference>
<name>A0AAD6QSL4_9ROSI</name>
<reference evidence="1" key="1">
    <citation type="journal article" date="2023" name="Mol. Ecol. Resour.">
        <title>Chromosome-level genome assembly of a triploid poplar Populus alba 'Berolinensis'.</title>
        <authorList>
            <person name="Chen S."/>
            <person name="Yu Y."/>
            <person name="Wang X."/>
            <person name="Wang S."/>
            <person name="Zhang T."/>
            <person name="Zhou Y."/>
            <person name="He R."/>
            <person name="Meng N."/>
            <person name="Wang Y."/>
            <person name="Liu W."/>
            <person name="Liu Z."/>
            <person name="Liu J."/>
            <person name="Guo Q."/>
            <person name="Huang H."/>
            <person name="Sederoff R.R."/>
            <person name="Wang G."/>
            <person name="Qu G."/>
            <person name="Chen S."/>
        </authorList>
    </citation>
    <scope>NUCLEOTIDE SEQUENCE</scope>
    <source>
        <strain evidence="1">SC-2020</strain>
    </source>
</reference>
<evidence type="ECO:0000313" key="1">
    <source>
        <dbReference type="EMBL" id="KAJ6995916.1"/>
    </source>
</evidence>
<feature type="non-terminal residue" evidence="1">
    <location>
        <position position="1"/>
    </location>
</feature>
<gene>
    <name evidence="1" type="ORF">NC653_012711</name>
</gene>
<sequence length="49" mass="5749">FGSRQHRPVIFSLPRERGSHCSVKPPSRYTLHFMSRDTHVFTGMPWFSS</sequence>